<feature type="region of interest" description="Disordered" evidence="1">
    <location>
        <begin position="235"/>
        <end position="254"/>
    </location>
</feature>
<evidence type="ECO:0000313" key="4">
    <source>
        <dbReference type="Proteomes" id="UP001241056"/>
    </source>
</evidence>
<dbReference type="GO" id="GO:0032259">
    <property type="term" value="P:methylation"/>
    <property type="evidence" value="ECO:0007669"/>
    <property type="project" value="UniProtKB-KW"/>
</dbReference>
<dbReference type="EMBL" id="JAUCDY010000015">
    <property type="protein sequence ID" value="MDM7858725.1"/>
    <property type="molecule type" value="Genomic_DNA"/>
</dbReference>
<dbReference type="Pfam" id="PF08241">
    <property type="entry name" value="Methyltransf_11"/>
    <property type="match status" value="1"/>
</dbReference>
<gene>
    <name evidence="3" type="ORF">QEZ41_10665</name>
</gene>
<proteinExistence type="predicted"/>
<keyword evidence="3" id="KW-0489">Methyltransferase</keyword>
<dbReference type="Gene3D" id="3.40.50.150">
    <property type="entry name" value="Vaccinia Virus protein VP39"/>
    <property type="match status" value="1"/>
</dbReference>
<sequence>MLLISKPLLSKPKVNMLQLRQWFATANGQRLLGCERHMVQQQFARCFGSYALFYNALDDAPYVSHIRHQIKIGHAGLSPDAHCTERHWPIQPGSIDIVVLQHSLEFARSAHDVLREAAQAVRPGGHILITGVSPYSTFALGHWLSKSPWRQSHCLSARRVSEWLAVLGFHIEECQFSGYRPLRFLRDADSTSFIERFMHKKQWPVGNCYMLVARKMMQGSSLQPKRKATFEKLMPLPAASASRSGTLEKNKHND</sequence>
<dbReference type="Proteomes" id="UP001241056">
    <property type="component" value="Unassembled WGS sequence"/>
</dbReference>
<keyword evidence="3" id="KW-0808">Transferase</keyword>
<protein>
    <submittedName>
        <fullName evidence="3">Methyltransferase domain-containing protein</fullName>
    </submittedName>
</protein>
<dbReference type="RefSeq" id="WP_289411538.1">
    <property type="nucleotide sequence ID" value="NZ_JAUCDY010000015.1"/>
</dbReference>
<dbReference type="SUPFAM" id="SSF53335">
    <property type="entry name" value="S-adenosyl-L-methionine-dependent methyltransferases"/>
    <property type="match status" value="1"/>
</dbReference>
<evidence type="ECO:0000256" key="1">
    <source>
        <dbReference type="SAM" id="MobiDB-lite"/>
    </source>
</evidence>
<organism evidence="3 4">
    <name type="scientific">Thiopseudomonas acetoxidans</name>
    <dbReference type="NCBI Taxonomy" id="3041622"/>
    <lineage>
        <taxon>Bacteria</taxon>
        <taxon>Pseudomonadati</taxon>
        <taxon>Pseudomonadota</taxon>
        <taxon>Gammaproteobacteria</taxon>
        <taxon>Pseudomonadales</taxon>
        <taxon>Pseudomonadaceae</taxon>
        <taxon>Thiopseudomonas</taxon>
    </lineage>
</organism>
<feature type="domain" description="Methyltransferase type 11" evidence="2">
    <location>
        <begin position="86"/>
        <end position="129"/>
    </location>
</feature>
<accession>A0ABT7SRF0</accession>
<evidence type="ECO:0000313" key="3">
    <source>
        <dbReference type="EMBL" id="MDM7858725.1"/>
    </source>
</evidence>
<dbReference type="InterPro" id="IPR029063">
    <property type="entry name" value="SAM-dependent_MTases_sf"/>
</dbReference>
<comment type="caution">
    <text evidence="3">The sequence shown here is derived from an EMBL/GenBank/DDBJ whole genome shotgun (WGS) entry which is preliminary data.</text>
</comment>
<keyword evidence="4" id="KW-1185">Reference proteome</keyword>
<dbReference type="InterPro" id="IPR013216">
    <property type="entry name" value="Methyltransf_11"/>
</dbReference>
<name>A0ABT7SRF0_9GAMM</name>
<dbReference type="GO" id="GO:0008168">
    <property type="term" value="F:methyltransferase activity"/>
    <property type="evidence" value="ECO:0007669"/>
    <property type="project" value="UniProtKB-KW"/>
</dbReference>
<evidence type="ECO:0000259" key="2">
    <source>
        <dbReference type="Pfam" id="PF08241"/>
    </source>
</evidence>
<reference evidence="3 4" key="1">
    <citation type="submission" date="2023-06" db="EMBL/GenBank/DDBJ databases">
        <title>Thiopseudomonas sp. CY1220 draft genome sequence.</title>
        <authorList>
            <person name="Zhao G."/>
            <person name="An M."/>
        </authorList>
    </citation>
    <scope>NUCLEOTIDE SEQUENCE [LARGE SCALE GENOMIC DNA]</scope>
    <source>
        <strain evidence="3 4">CY1220</strain>
    </source>
</reference>